<keyword evidence="7" id="KW-0732">Signal</keyword>
<gene>
    <name evidence="9" type="ORF">ZYGR_0AI05480</name>
</gene>
<dbReference type="GO" id="GO:0016020">
    <property type="term" value="C:membrane"/>
    <property type="evidence" value="ECO:0007669"/>
    <property type="project" value="UniProtKB-SubCell"/>
</dbReference>
<evidence type="ECO:0000256" key="5">
    <source>
        <dbReference type="SAM" id="MobiDB-lite"/>
    </source>
</evidence>
<dbReference type="EMBL" id="BDGX01000035">
    <property type="protein sequence ID" value="GAV53264.1"/>
    <property type="molecule type" value="Genomic_DNA"/>
</dbReference>
<organism evidence="9 10">
    <name type="scientific">Zygosaccharomyces rouxii</name>
    <dbReference type="NCBI Taxonomy" id="4956"/>
    <lineage>
        <taxon>Eukaryota</taxon>
        <taxon>Fungi</taxon>
        <taxon>Dikarya</taxon>
        <taxon>Ascomycota</taxon>
        <taxon>Saccharomycotina</taxon>
        <taxon>Saccharomycetes</taxon>
        <taxon>Saccharomycetales</taxon>
        <taxon>Saccharomycetaceae</taxon>
        <taxon>Zygosaccharomyces</taxon>
    </lineage>
</organism>
<feature type="chain" id="PRO_5012071895" description="V-type proton ATPase subunit S1/VOA1 transmembrane domain-containing protein" evidence="7">
    <location>
        <begin position="23"/>
        <end position="256"/>
    </location>
</feature>
<evidence type="ECO:0000313" key="9">
    <source>
        <dbReference type="EMBL" id="GAV53264.1"/>
    </source>
</evidence>
<evidence type="ECO:0000256" key="7">
    <source>
        <dbReference type="SAM" id="SignalP"/>
    </source>
</evidence>
<feature type="signal peptide" evidence="7">
    <location>
        <begin position="1"/>
        <end position="22"/>
    </location>
</feature>
<evidence type="ECO:0000259" key="8">
    <source>
        <dbReference type="Pfam" id="PF20520"/>
    </source>
</evidence>
<evidence type="ECO:0000256" key="6">
    <source>
        <dbReference type="SAM" id="Phobius"/>
    </source>
</evidence>
<dbReference type="OrthoDB" id="9985059at2759"/>
<evidence type="ECO:0000256" key="1">
    <source>
        <dbReference type="ARBA" id="ARBA00004167"/>
    </source>
</evidence>
<protein>
    <recommendedName>
        <fullName evidence="8">V-type proton ATPase subunit S1/VOA1 transmembrane domain-containing protein</fullName>
    </recommendedName>
</protein>
<sequence length="256" mass="29124">MFYQFWLTTLLLLLQQTSVIFAKQVSYLSIKSPNYKGHHDVSSLSDLVSKLNIHEPVIIFDFANPELLEEVVSSDETYPFLSNFLTNDMAPILSDDESTELENDSRVEVFELNEIPSSLSTILYDFTNTDKYIFLFKLTNAKYDAAALDEFLESTCVFLRETLAEAENIIVNVHGLDFHQTHRQTKKDHDKGEGNKGPSDDDKDILSKTWTEGLLMCLLVSAVLLGILFVAISWTWNIEISYGGLERPTNPIKKNK</sequence>
<reference evidence="9 10" key="1">
    <citation type="submission" date="2016-08" db="EMBL/GenBank/DDBJ databases">
        <title>Draft genome sequence of allopolyploid Zygosaccharomyces rouxii.</title>
        <authorList>
            <person name="Watanabe J."/>
            <person name="Uehara K."/>
            <person name="Mogi Y."/>
            <person name="Tsukioka Y."/>
        </authorList>
    </citation>
    <scope>NUCLEOTIDE SEQUENCE [LARGE SCALE GENOMIC DNA]</scope>
    <source>
        <strain evidence="9 10">NBRC 110957</strain>
    </source>
</reference>
<evidence type="ECO:0000256" key="4">
    <source>
        <dbReference type="ARBA" id="ARBA00023136"/>
    </source>
</evidence>
<keyword evidence="3 6" id="KW-1133">Transmembrane helix</keyword>
<accession>A0A1Q3ABV6</accession>
<evidence type="ECO:0000256" key="3">
    <source>
        <dbReference type="ARBA" id="ARBA00022989"/>
    </source>
</evidence>
<dbReference type="Proteomes" id="UP000187013">
    <property type="component" value="Unassembled WGS sequence"/>
</dbReference>
<feature type="transmembrane region" description="Helical" evidence="6">
    <location>
        <begin position="213"/>
        <end position="236"/>
    </location>
</feature>
<name>A0A1Q3ABV6_ZYGRO</name>
<feature type="region of interest" description="Disordered" evidence="5">
    <location>
        <begin position="181"/>
        <end position="204"/>
    </location>
</feature>
<evidence type="ECO:0000256" key="2">
    <source>
        <dbReference type="ARBA" id="ARBA00022692"/>
    </source>
</evidence>
<dbReference type="Pfam" id="PF20520">
    <property type="entry name" value="Ac45-VOA1_TM"/>
    <property type="match status" value="1"/>
</dbReference>
<feature type="compositionally biased region" description="Basic and acidic residues" evidence="5">
    <location>
        <begin position="187"/>
        <end position="204"/>
    </location>
</feature>
<dbReference type="InterPro" id="IPR046756">
    <property type="entry name" value="VAS1/VOA1_TM"/>
</dbReference>
<evidence type="ECO:0000313" key="10">
    <source>
        <dbReference type="Proteomes" id="UP000187013"/>
    </source>
</evidence>
<keyword evidence="4 6" id="KW-0472">Membrane</keyword>
<keyword evidence="2 6" id="KW-0812">Transmembrane</keyword>
<comment type="caution">
    <text evidence="9">The sequence shown here is derived from an EMBL/GenBank/DDBJ whole genome shotgun (WGS) entry which is preliminary data.</text>
</comment>
<feature type="domain" description="V-type proton ATPase subunit S1/VOA1 transmembrane" evidence="8">
    <location>
        <begin position="209"/>
        <end position="244"/>
    </location>
</feature>
<comment type="subcellular location">
    <subcellularLocation>
        <location evidence="1">Membrane</location>
        <topology evidence="1">Single-pass membrane protein</topology>
    </subcellularLocation>
</comment>
<dbReference type="AlphaFoldDB" id="A0A1Q3ABV6"/>
<proteinExistence type="predicted"/>